<comment type="function">
    <text evidence="6">Specifically methylates the N7 position of a guanine in 16S rRNA.</text>
</comment>
<dbReference type="SUPFAM" id="SSF53335">
    <property type="entry name" value="S-adenosyl-L-methionine-dependent methyltransferases"/>
    <property type="match status" value="1"/>
</dbReference>
<keyword evidence="5 6" id="KW-0949">S-adenosyl-L-methionine</keyword>
<dbReference type="EMBL" id="VORB01000004">
    <property type="protein sequence ID" value="TXC81543.1"/>
    <property type="molecule type" value="Genomic_DNA"/>
</dbReference>
<keyword evidence="1 6" id="KW-0963">Cytoplasm</keyword>
<feature type="binding site" evidence="6">
    <location>
        <begin position="120"/>
        <end position="121"/>
    </location>
    <ligand>
        <name>S-adenosyl-L-methionine</name>
        <dbReference type="ChEBI" id="CHEBI:59789"/>
    </ligand>
</feature>
<dbReference type="PANTHER" id="PTHR31760:SF0">
    <property type="entry name" value="S-ADENOSYL-L-METHIONINE-DEPENDENT METHYLTRANSFERASES SUPERFAMILY PROTEIN"/>
    <property type="match status" value="1"/>
</dbReference>
<evidence type="ECO:0000256" key="5">
    <source>
        <dbReference type="ARBA" id="ARBA00022691"/>
    </source>
</evidence>
<protein>
    <recommendedName>
        <fullName evidence="6">Ribosomal RNA small subunit methyltransferase G</fullName>
        <ecNumber evidence="6">2.1.1.-</ecNumber>
    </recommendedName>
    <alternativeName>
        <fullName evidence="6">16S rRNA 7-methylguanosine methyltransferase</fullName>
        <shortName evidence="6">16S rRNA m7G methyltransferase</shortName>
    </alternativeName>
</protein>
<keyword evidence="4 6" id="KW-0808">Transferase</keyword>
<dbReference type="GO" id="GO:0005829">
    <property type="term" value="C:cytosol"/>
    <property type="evidence" value="ECO:0007669"/>
    <property type="project" value="TreeGrafter"/>
</dbReference>
<dbReference type="GO" id="GO:0070043">
    <property type="term" value="F:rRNA (guanine-N7-)-methyltransferase activity"/>
    <property type="evidence" value="ECO:0007669"/>
    <property type="project" value="UniProtKB-UniRule"/>
</dbReference>
<feature type="binding site" evidence="6">
    <location>
        <position position="133"/>
    </location>
    <ligand>
        <name>S-adenosyl-L-methionine</name>
        <dbReference type="ChEBI" id="CHEBI:59789"/>
    </ligand>
</feature>
<comment type="caution">
    <text evidence="7">The sequence shown here is derived from an EMBL/GenBank/DDBJ whole genome shotgun (WGS) entry which is preliminary data.</text>
</comment>
<dbReference type="RefSeq" id="WP_147014272.1">
    <property type="nucleotide sequence ID" value="NZ_VORB01000004.1"/>
</dbReference>
<dbReference type="PANTHER" id="PTHR31760">
    <property type="entry name" value="S-ADENOSYL-L-METHIONINE-DEPENDENT METHYLTRANSFERASES SUPERFAMILY PROTEIN"/>
    <property type="match status" value="1"/>
</dbReference>
<feature type="binding site" evidence="6">
    <location>
        <position position="69"/>
    </location>
    <ligand>
        <name>S-adenosyl-L-methionine</name>
        <dbReference type="ChEBI" id="CHEBI:59789"/>
    </ligand>
</feature>
<accession>A0A5C6V883</accession>
<dbReference type="HAMAP" id="MF_00074">
    <property type="entry name" value="16SrRNA_methyltr_G"/>
    <property type="match status" value="1"/>
</dbReference>
<comment type="similarity">
    <text evidence="6">Belongs to the methyltransferase superfamily. RNA methyltransferase RsmG family.</text>
</comment>
<dbReference type="Gene3D" id="3.40.50.150">
    <property type="entry name" value="Vaccinia Virus protein VP39"/>
    <property type="match status" value="1"/>
</dbReference>
<evidence type="ECO:0000256" key="2">
    <source>
        <dbReference type="ARBA" id="ARBA00022552"/>
    </source>
</evidence>
<name>A0A5C6V883_9FLAO</name>
<dbReference type="InterPro" id="IPR029063">
    <property type="entry name" value="SAM-dependent_MTases_sf"/>
</dbReference>
<keyword evidence="3 6" id="KW-0489">Methyltransferase</keyword>
<feature type="binding site" evidence="6">
    <location>
        <position position="74"/>
    </location>
    <ligand>
        <name>S-adenosyl-L-methionine</name>
        <dbReference type="ChEBI" id="CHEBI:59789"/>
    </ligand>
</feature>
<dbReference type="OrthoDB" id="9808773at2"/>
<comment type="subcellular location">
    <subcellularLocation>
        <location evidence="6">Cytoplasm</location>
    </subcellularLocation>
</comment>
<keyword evidence="8" id="KW-1185">Reference proteome</keyword>
<evidence type="ECO:0000313" key="8">
    <source>
        <dbReference type="Proteomes" id="UP000321168"/>
    </source>
</evidence>
<reference evidence="7 8" key="1">
    <citation type="submission" date="2019-08" db="EMBL/GenBank/DDBJ databases">
        <title>Genome of Luteibaculum oceani JCM 18817.</title>
        <authorList>
            <person name="Bowman J.P."/>
        </authorList>
    </citation>
    <scope>NUCLEOTIDE SEQUENCE [LARGE SCALE GENOMIC DNA]</scope>
    <source>
        <strain evidence="7 8">JCM 18817</strain>
    </source>
</reference>
<comment type="caution">
    <text evidence="6">Lacks conserved residue(s) required for the propagation of feature annotation.</text>
</comment>
<evidence type="ECO:0000256" key="3">
    <source>
        <dbReference type="ARBA" id="ARBA00022603"/>
    </source>
</evidence>
<dbReference type="PIRSF" id="PIRSF003078">
    <property type="entry name" value="GidB"/>
    <property type="match status" value="1"/>
</dbReference>
<dbReference type="Pfam" id="PF02527">
    <property type="entry name" value="GidB"/>
    <property type="match status" value="1"/>
</dbReference>
<proteinExistence type="inferred from homology"/>
<dbReference type="Proteomes" id="UP000321168">
    <property type="component" value="Unassembled WGS sequence"/>
</dbReference>
<dbReference type="AlphaFoldDB" id="A0A5C6V883"/>
<dbReference type="NCBIfam" id="TIGR00138">
    <property type="entry name" value="rsmG_gidB"/>
    <property type="match status" value="1"/>
</dbReference>
<gene>
    <name evidence="6 7" type="primary">rsmG</name>
    <name evidence="7" type="ORF">FRX97_05920</name>
</gene>
<dbReference type="CDD" id="cd02440">
    <property type="entry name" value="AdoMet_MTases"/>
    <property type="match status" value="1"/>
</dbReference>
<evidence type="ECO:0000256" key="1">
    <source>
        <dbReference type="ARBA" id="ARBA00022490"/>
    </source>
</evidence>
<evidence type="ECO:0000256" key="6">
    <source>
        <dbReference type="HAMAP-Rule" id="MF_00074"/>
    </source>
</evidence>
<dbReference type="EC" id="2.1.1.-" evidence="6"/>
<evidence type="ECO:0000313" key="7">
    <source>
        <dbReference type="EMBL" id="TXC81543.1"/>
    </source>
</evidence>
<organism evidence="7 8">
    <name type="scientific">Luteibaculum oceani</name>
    <dbReference type="NCBI Taxonomy" id="1294296"/>
    <lineage>
        <taxon>Bacteria</taxon>
        <taxon>Pseudomonadati</taxon>
        <taxon>Bacteroidota</taxon>
        <taxon>Flavobacteriia</taxon>
        <taxon>Flavobacteriales</taxon>
        <taxon>Luteibaculaceae</taxon>
        <taxon>Luteibaculum</taxon>
    </lineage>
</organism>
<keyword evidence="2 6" id="KW-0698">rRNA processing</keyword>
<dbReference type="InterPro" id="IPR003682">
    <property type="entry name" value="rRNA_ssu_MeTfrase_G"/>
</dbReference>
<sequence>MYQEHFPQLSENQIEKLVRLEALYQEWNSKINVVSRKDIDNIGERHIIHSLLISKVYDFEAGFKVLDIGTGGGLPGIPLAIMYPECQFTLVDSIKKKITVVREICEELKIENVTAYHERVENIDGKFEIIVSRAVARVAKLLPWIKGKTKKDTHGVMPGGIYLLKGGDELQEELNEAQQAGEIIDLPKFIQGDFFETKKVVAIKKLGRQYF</sequence>
<evidence type="ECO:0000256" key="4">
    <source>
        <dbReference type="ARBA" id="ARBA00022679"/>
    </source>
</evidence>